<dbReference type="NCBIfam" id="TIGR01512">
    <property type="entry name" value="ATPase-IB2_Cd"/>
    <property type="match status" value="1"/>
</dbReference>
<dbReference type="PANTHER" id="PTHR48085">
    <property type="entry name" value="CADMIUM/ZINC-TRANSPORTING ATPASE HMA2-RELATED"/>
    <property type="match status" value="1"/>
</dbReference>
<dbReference type="NCBIfam" id="TIGR01494">
    <property type="entry name" value="ATPase_P-type"/>
    <property type="match status" value="1"/>
</dbReference>
<dbReference type="AlphaFoldDB" id="A0A1H8V1A8"/>
<dbReference type="Gene3D" id="3.30.70.100">
    <property type="match status" value="2"/>
</dbReference>
<dbReference type="PROSITE" id="PS01047">
    <property type="entry name" value="HMA_1"/>
    <property type="match status" value="2"/>
</dbReference>
<dbReference type="GO" id="GO:0046872">
    <property type="term" value="F:metal ion binding"/>
    <property type="evidence" value="ECO:0007669"/>
    <property type="project" value="UniProtKB-KW"/>
</dbReference>
<dbReference type="SUPFAM" id="SSF81665">
    <property type="entry name" value="Calcium ATPase, transmembrane domain M"/>
    <property type="match status" value="1"/>
</dbReference>
<dbReference type="FunFam" id="2.70.150.10:FF:000002">
    <property type="entry name" value="Copper-transporting ATPase 1, putative"/>
    <property type="match status" value="1"/>
</dbReference>
<dbReference type="InterPro" id="IPR023214">
    <property type="entry name" value="HAD_sf"/>
</dbReference>
<dbReference type="Proteomes" id="UP000198847">
    <property type="component" value="Unassembled WGS sequence"/>
</dbReference>
<organism evidence="17 18">
    <name type="scientific">Propionispora vibrioides</name>
    <dbReference type="NCBI Taxonomy" id="112903"/>
    <lineage>
        <taxon>Bacteria</taxon>
        <taxon>Bacillati</taxon>
        <taxon>Bacillota</taxon>
        <taxon>Negativicutes</taxon>
        <taxon>Selenomonadales</taxon>
        <taxon>Sporomusaceae</taxon>
        <taxon>Propionispora</taxon>
    </lineage>
</organism>
<keyword evidence="5" id="KW-0597">Phosphoprotein</keyword>
<name>A0A1H8V1A8_9FIRM</name>
<dbReference type="InterPro" id="IPR008250">
    <property type="entry name" value="ATPase_P-typ_transduc_dom_A_sf"/>
</dbReference>
<dbReference type="GO" id="GO:0008551">
    <property type="term" value="F:P-type cadmium transporter activity"/>
    <property type="evidence" value="ECO:0007669"/>
    <property type="project" value="UniProtKB-EC"/>
</dbReference>
<dbReference type="EMBL" id="FODY01000010">
    <property type="protein sequence ID" value="SEP09023.1"/>
    <property type="molecule type" value="Genomic_DNA"/>
</dbReference>
<dbReference type="InterPro" id="IPR006121">
    <property type="entry name" value="HMA_dom"/>
</dbReference>
<keyword evidence="3 15" id="KW-1003">Cell membrane</keyword>
<dbReference type="Gene3D" id="3.40.1110.10">
    <property type="entry name" value="Calcium-transporting ATPase, cytoplasmic domain N"/>
    <property type="match status" value="1"/>
</dbReference>
<comment type="catalytic activity">
    <reaction evidence="14">
        <text>Cd(2+)(in) + ATP + H2O = Cd(2+)(out) + ADP + phosphate + H(+)</text>
        <dbReference type="Rhea" id="RHEA:12132"/>
        <dbReference type="ChEBI" id="CHEBI:15377"/>
        <dbReference type="ChEBI" id="CHEBI:15378"/>
        <dbReference type="ChEBI" id="CHEBI:30616"/>
        <dbReference type="ChEBI" id="CHEBI:43474"/>
        <dbReference type="ChEBI" id="CHEBI:48775"/>
        <dbReference type="ChEBI" id="CHEBI:456216"/>
        <dbReference type="EC" id="7.2.2.21"/>
    </reaction>
</comment>
<evidence type="ECO:0000256" key="10">
    <source>
        <dbReference type="ARBA" id="ARBA00022967"/>
    </source>
</evidence>
<dbReference type="PROSITE" id="PS01229">
    <property type="entry name" value="COF_2"/>
    <property type="match status" value="1"/>
</dbReference>
<keyword evidence="6 15" id="KW-0812">Transmembrane</keyword>
<evidence type="ECO:0000256" key="13">
    <source>
        <dbReference type="ARBA" id="ARBA00039103"/>
    </source>
</evidence>
<dbReference type="GO" id="GO:0005524">
    <property type="term" value="F:ATP binding"/>
    <property type="evidence" value="ECO:0007669"/>
    <property type="project" value="UniProtKB-UniRule"/>
</dbReference>
<dbReference type="InterPro" id="IPR036412">
    <property type="entry name" value="HAD-like_sf"/>
</dbReference>
<dbReference type="SFLD" id="SFLDG00002">
    <property type="entry name" value="C1.7:_P-type_atpase_like"/>
    <property type="match status" value="1"/>
</dbReference>
<evidence type="ECO:0000256" key="1">
    <source>
        <dbReference type="ARBA" id="ARBA00004651"/>
    </source>
</evidence>
<dbReference type="PRINTS" id="PR00119">
    <property type="entry name" value="CATATPASE"/>
</dbReference>
<dbReference type="InterPro" id="IPR017969">
    <property type="entry name" value="Heavy-metal-associated_CS"/>
</dbReference>
<dbReference type="Gene3D" id="3.40.50.1000">
    <property type="entry name" value="HAD superfamily/HAD-like"/>
    <property type="match status" value="1"/>
</dbReference>
<keyword evidence="7 15" id="KW-0479">Metal-binding</keyword>
<dbReference type="NCBIfam" id="TIGR01525">
    <property type="entry name" value="ATPase-IB_hvy"/>
    <property type="match status" value="1"/>
</dbReference>
<reference evidence="17 18" key="1">
    <citation type="submission" date="2016-10" db="EMBL/GenBank/DDBJ databases">
        <authorList>
            <person name="de Groot N.N."/>
        </authorList>
    </citation>
    <scope>NUCLEOTIDE SEQUENCE [LARGE SCALE GENOMIC DNA]</scope>
    <source>
        <strain evidence="17 18">DSM 13305</strain>
    </source>
</reference>
<dbReference type="InterPro" id="IPR027256">
    <property type="entry name" value="P-typ_ATPase_IB"/>
</dbReference>
<feature type="domain" description="HMA" evidence="16">
    <location>
        <begin position="138"/>
        <end position="201"/>
    </location>
</feature>
<evidence type="ECO:0000256" key="11">
    <source>
        <dbReference type="ARBA" id="ARBA00022989"/>
    </source>
</evidence>
<dbReference type="SFLD" id="SFLDF00027">
    <property type="entry name" value="p-type_atpase"/>
    <property type="match status" value="1"/>
</dbReference>
<dbReference type="Gene3D" id="2.70.150.10">
    <property type="entry name" value="Calcium-transporting ATPase, cytoplasmic transduction domain A"/>
    <property type="match status" value="1"/>
</dbReference>
<dbReference type="GO" id="GO:0016887">
    <property type="term" value="F:ATP hydrolysis activity"/>
    <property type="evidence" value="ECO:0007669"/>
    <property type="project" value="InterPro"/>
</dbReference>
<dbReference type="InterPro" id="IPR001757">
    <property type="entry name" value="P_typ_ATPase"/>
</dbReference>
<keyword evidence="18" id="KW-1185">Reference proteome</keyword>
<dbReference type="GO" id="GO:0005886">
    <property type="term" value="C:plasma membrane"/>
    <property type="evidence" value="ECO:0007669"/>
    <property type="project" value="UniProtKB-SubCell"/>
</dbReference>
<evidence type="ECO:0000256" key="3">
    <source>
        <dbReference type="ARBA" id="ARBA00022475"/>
    </source>
</evidence>
<dbReference type="SUPFAM" id="SSF81653">
    <property type="entry name" value="Calcium ATPase, transduction domain A"/>
    <property type="match status" value="1"/>
</dbReference>
<keyword evidence="11 15" id="KW-1133">Transmembrane helix</keyword>
<evidence type="ECO:0000256" key="2">
    <source>
        <dbReference type="ARBA" id="ARBA00006024"/>
    </source>
</evidence>
<protein>
    <recommendedName>
        <fullName evidence="13">Cd(2+)-exporting ATPase</fullName>
        <ecNumber evidence="13">7.2.2.21</ecNumber>
    </recommendedName>
</protein>
<dbReference type="InterPro" id="IPR059000">
    <property type="entry name" value="ATPase_P-type_domA"/>
</dbReference>
<keyword evidence="12 15" id="KW-0472">Membrane</keyword>
<evidence type="ECO:0000256" key="5">
    <source>
        <dbReference type="ARBA" id="ARBA00022553"/>
    </source>
</evidence>
<evidence type="ECO:0000256" key="4">
    <source>
        <dbReference type="ARBA" id="ARBA00022539"/>
    </source>
</evidence>
<evidence type="ECO:0000256" key="15">
    <source>
        <dbReference type="RuleBase" id="RU362081"/>
    </source>
</evidence>
<dbReference type="SUPFAM" id="SSF55008">
    <property type="entry name" value="HMA, heavy metal-associated domain"/>
    <property type="match status" value="2"/>
</dbReference>
<keyword evidence="4" id="KW-0104">Cadmium</keyword>
<dbReference type="InterPro" id="IPR036163">
    <property type="entry name" value="HMA_dom_sf"/>
</dbReference>
<dbReference type="Pfam" id="PF00702">
    <property type="entry name" value="Hydrolase"/>
    <property type="match status" value="1"/>
</dbReference>
<dbReference type="SUPFAM" id="SSF56784">
    <property type="entry name" value="HAD-like"/>
    <property type="match status" value="1"/>
</dbReference>
<dbReference type="InterPro" id="IPR044492">
    <property type="entry name" value="P_typ_ATPase_HD_dom"/>
</dbReference>
<evidence type="ECO:0000256" key="7">
    <source>
        <dbReference type="ARBA" id="ARBA00022723"/>
    </source>
</evidence>
<evidence type="ECO:0000256" key="6">
    <source>
        <dbReference type="ARBA" id="ARBA00022692"/>
    </source>
</evidence>
<dbReference type="InterPro" id="IPR023298">
    <property type="entry name" value="ATPase_P-typ_TM_dom_sf"/>
</dbReference>
<feature type="domain" description="HMA" evidence="16">
    <location>
        <begin position="60"/>
        <end position="126"/>
    </location>
</feature>
<dbReference type="PRINTS" id="PR00941">
    <property type="entry name" value="CDATPASE"/>
</dbReference>
<keyword evidence="9 15" id="KW-0067">ATP-binding</keyword>
<evidence type="ECO:0000256" key="14">
    <source>
        <dbReference type="ARBA" id="ARBA00049338"/>
    </source>
</evidence>
<accession>A0A1H8V1A8</accession>
<dbReference type="CDD" id="cd00371">
    <property type="entry name" value="HMA"/>
    <property type="match status" value="2"/>
</dbReference>
<feature type="transmembrane region" description="Helical" evidence="15">
    <location>
        <begin position="246"/>
        <end position="263"/>
    </location>
</feature>
<dbReference type="EC" id="7.2.2.21" evidence="13"/>
<feature type="transmembrane region" description="Helical" evidence="15">
    <location>
        <begin position="781"/>
        <end position="802"/>
    </location>
</feature>
<dbReference type="InterPro" id="IPR023299">
    <property type="entry name" value="ATPase_P-typ_cyto_dom_N"/>
</dbReference>
<dbReference type="STRING" id="112903.SAMN04490178_11017"/>
<dbReference type="SFLD" id="SFLDS00003">
    <property type="entry name" value="Haloacid_Dehalogenase"/>
    <property type="match status" value="1"/>
</dbReference>
<feature type="transmembrane region" description="Helical" evidence="15">
    <location>
        <begin position="447"/>
        <end position="467"/>
    </location>
</feature>
<evidence type="ECO:0000256" key="12">
    <source>
        <dbReference type="ARBA" id="ARBA00023136"/>
    </source>
</evidence>
<dbReference type="Pfam" id="PF00403">
    <property type="entry name" value="HMA"/>
    <property type="match status" value="2"/>
</dbReference>
<keyword evidence="8 15" id="KW-0547">Nucleotide-binding</keyword>
<dbReference type="Pfam" id="PF00122">
    <property type="entry name" value="E1-E2_ATPase"/>
    <property type="match status" value="1"/>
</dbReference>
<evidence type="ECO:0000256" key="8">
    <source>
        <dbReference type="ARBA" id="ARBA00022741"/>
    </source>
</evidence>
<sequence>MRDSHSESHEISCRRDCCDGRVAPAAAICSCSGESVVAVEPDTADCCRADCGPAVTADQAIARFTLEGLDCGDCAAKLEKALSRLTGVSQASVSFATAKLQVTYDPELTDTAAILAAVRGFGYTGRLLDGPGQVTDRKSMVFVISGMDCADCAKGLEKRISKLTGVYAAQVNFATGKLLVEHSLPVDAIYQAVEQAGYKARLELKGTDVSPGTAWWKHARTGATALAGILLVVATLANWLGCDEAVVSFLYVAAAVAGGYHTARSGLYGVRSLTFDMNFLMTIAVLGAFAIGEGSEGATVAFLFSFGNTLQAYTVDKTRQSIRALMELAPPEALVLRNGQELRLPVEEIVVGDILLVKPGERIAMDGIVAEGISAVNQAAITGESIPVEKQAGDTVYAGTLNENGALSVRVTRAAGDSTLARIMKLVEEAQAQKAPSQQFVDVFSKYYTPAVLLGALGVMLIPWLAFGLSFTEWFYKGLVLLVISCPCALVISTPVSIVAAIGNASANGVLIKGGAYLEELGAIEAIAFDKTGTLTTGQPVVTGLLPVQPVTEQELLQIAASIEKFSEHPLAAAILQKAAGLSLLPAKGFTALVGRGAQAELAGNTVYIGNRRLMEELGLSTAVCEPAVTTWQQQGKTVMFVGNRQELFGVIAVADTVRDNAGEAIAALRRTGMKHTAMLTGDQTAVAAWIAGSLQLDSYYSELLPEDKVAIVKKLAADYGRVVMVGDGVNDAPALAAANIGIAMGVAGSDTALETADVALMADDLGKLSYVMRLSRKTVAIIKQNIGFSVLIKALFIWLTLAGHGNLWMAVFADTGSSILVTLNGMRLMRKLA</sequence>
<feature type="transmembrane region" description="Helical" evidence="15">
    <location>
        <begin position="223"/>
        <end position="240"/>
    </location>
</feature>
<keyword evidence="10" id="KW-1278">Translocase</keyword>
<dbReference type="PROSITE" id="PS00154">
    <property type="entry name" value="ATPASE_E1_E2"/>
    <property type="match status" value="1"/>
</dbReference>
<feature type="transmembrane region" description="Helical" evidence="15">
    <location>
        <begin position="479"/>
        <end position="503"/>
    </location>
</feature>
<dbReference type="PROSITE" id="PS50846">
    <property type="entry name" value="HMA_2"/>
    <property type="match status" value="2"/>
</dbReference>
<dbReference type="InterPro" id="IPR051014">
    <property type="entry name" value="Cation_Transport_ATPase_IB"/>
</dbReference>
<dbReference type="InterPro" id="IPR018303">
    <property type="entry name" value="ATPase_P-typ_P_site"/>
</dbReference>
<proteinExistence type="inferred from homology"/>
<dbReference type="PANTHER" id="PTHR48085:SF5">
    <property type="entry name" value="CADMIUM_ZINC-TRANSPORTING ATPASE HMA4-RELATED"/>
    <property type="match status" value="1"/>
</dbReference>
<gene>
    <name evidence="17" type="ORF">SAMN04490178_11017</name>
</gene>
<evidence type="ECO:0000313" key="18">
    <source>
        <dbReference type="Proteomes" id="UP000198847"/>
    </source>
</evidence>
<evidence type="ECO:0000313" key="17">
    <source>
        <dbReference type="EMBL" id="SEP09023.1"/>
    </source>
</evidence>
<comment type="subcellular location">
    <subcellularLocation>
        <location evidence="1">Cell membrane</location>
        <topology evidence="1">Multi-pass membrane protein</topology>
    </subcellularLocation>
</comment>
<evidence type="ECO:0000259" key="16">
    <source>
        <dbReference type="PROSITE" id="PS50846"/>
    </source>
</evidence>
<comment type="similarity">
    <text evidence="2 15">Belongs to the cation transport ATPase (P-type) (TC 3.A.3) family. Type IB subfamily.</text>
</comment>
<evidence type="ECO:0000256" key="9">
    <source>
        <dbReference type="ARBA" id="ARBA00022840"/>
    </source>
</evidence>